<evidence type="ECO:0000313" key="2">
    <source>
        <dbReference type="Proteomes" id="UP000800041"/>
    </source>
</evidence>
<name>A0A6G1GQS4_9PEZI</name>
<proteinExistence type="predicted"/>
<dbReference type="EMBL" id="ML977178">
    <property type="protein sequence ID" value="KAF1983117.1"/>
    <property type="molecule type" value="Genomic_DNA"/>
</dbReference>
<gene>
    <name evidence="1" type="ORF">K402DRAFT_182852</name>
</gene>
<dbReference type="OrthoDB" id="5428890at2759"/>
<keyword evidence="2" id="KW-1185">Reference proteome</keyword>
<reference evidence="1" key="1">
    <citation type="journal article" date="2020" name="Stud. Mycol.">
        <title>101 Dothideomycetes genomes: a test case for predicting lifestyles and emergence of pathogens.</title>
        <authorList>
            <person name="Haridas S."/>
            <person name="Albert R."/>
            <person name="Binder M."/>
            <person name="Bloem J."/>
            <person name="Labutti K."/>
            <person name="Salamov A."/>
            <person name="Andreopoulos B."/>
            <person name="Baker S."/>
            <person name="Barry K."/>
            <person name="Bills G."/>
            <person name="Bluhm B."/>
            <person name="Cannon C."/>
            <person name="Castanera R."/>
            <person name="Culley D."/>
            <person name="Daum C."/>
            <person name="Ezra D."/>
            <person name="Gonzalez J."/>
            <person name="Henrissat B."/>
            <person name="Kuo A."/>
            <person name="Liang C."/>
            <person name="Lipzen A."/>
            <person name="Lutzoni F."/>
            <person name="Magnuson J."/>
            <person name="Mondo S."/>
            <person name="Nolan M."/>
            <person name="Ohm R."/>
            <person name="Pangilinan J."/>
            <person name="Park H.-J."/>
            <person name="Ramirez L."/>
            <person name="Alfaro M."/>
            <person name="Sun H."/>
            <person name="Tritt A."/>
            <person name="Yoshinaga Y."/>
            <person name="Zwiers L.-H."/>
            <person name="Turgeon B."/>
            <person name="Goodwin S."/>
            <person name="Spatafora J."/>
            <person name="Crous P."/>
            <person name="Grigoriev I."/>
        </authorList>
    </citation>
    <scope>NUCLEOTIDE SEQUENCE</scope>
    <source>
        <strain evidence="1">CBS 113979</strain>
    </source>
</reference>
<protein>
    <submittedName>
        <fullName evidence="1">Uncharacterized protein</fullName>
    </submittedName>
</protein>
<organism evidence="1 2">
    <name type="scientific">Aulographum hederae CBS 113979</name>
    <dbReference type="NCBI Taxonomy" id="1176131"/>
    <lineage>
        <taxon>Eukaryota</taxon>
        <taxon>Fungi</taxon>
        <taxon>Dikarya</taxon>
        <taxon>Ascomycota</taxon>
        <taxon>Pezizomycotina</taxon>
        <taxon>Dothideomycetes</taxon>
        <taxon>Pleosporomycetidae</taxon>
        <taxon>Aulographales</taxon>
        <taxon>Aulographaceae</taxon>
    </lineage>
</organism>
<evidence type="ECO:0000313" key="1">
    <source>
        <dbReference type="EMBL" id="KAF1983117.1"/>
    </source>
</evidence>
<dbReference type="Proteomes" id="UP000800041">
    <property type="component" value="Unassembled WGS sequence"/>
</dbReference>
<accession>A0A6G1GQS4</accession>
<dbReference type="AlphaFoldDB" id="A0A6G1GQS4"/>
<sequence>MRIDILDPFLLSRAQGQLEKLSRPGDVHHLLVTIAGIFSEAEDAEISLMDFLELVLSKYGVSRPVPIDDDAGRRVLFAAMCWLTSTLTPSKDISPNALCISILPKQSGFRRQHRMDDASRPVAKFLRGFGNILPSADLRVAQGQQSELLHASVLNFYSLSTVGKVNIQWVDTLSAHLEFHSLSRTLMLYRFPTMCALHCLGDEELHCANRLLRSYYPTCSNSTVVLTALRREILLSYRSLFGQSYRSRQLFNVGERKRAHGSGHYDPVLSIFCGESHRKSLKALPSELWPESCRDSVSQGTC</sequence>